<proteinExistence type="inferred from homology"/>
<dbReference type="OrthoDB" id="1723750at2759"/>
<name>W4JRS4_HETIT</name>
<keyword evidence="7" id="KW-0949">S-adenosyl-L-methionine</keyword>
<dbReference type="GeneID" id="20667780"/>
<protein>
    <recommendedName>
        <fullName evidence="3">protein-histidine N-methyltransferase</fullName>
        <ecNumber evidence="3">2.1.1.85</ecNumber>
    </recommendedName>
</protein>
<evidence type="ECO:0000256" key="7">
    <source>
        <dbReference type="ARBA" id="ARBA00022691"/>
    </source>
</evidence>
<evidence type="ECO:0000313" key="11">
    <source>
        <dbReference type="Proteomes" id="UP000030671"/>
    </source>
</evidence>
<dbReference type="GO" id="GO:0005737">
    <property type="term" value="C:cytoplasm"/>
    <property type="evidence" value="ECO:0007669"/>
    <property type="project" value="UniProtKB-SubCell"/>
</dbReference>
<dbReference type="SUPFAM" id="SSF53335">
    <property type="entry name" value="S-adenosyl-L-methionine-dependent methyltransferases"/>
    <property type="match status" value="1"/>
</dbReference>
<evidence type="ECO:0000256" key="3">
    <source>
        <dbReference type="ARBA" id="ARBA00012533"/>
    </source>
</evidence>
<evidence type="ECO:0000256" key="5">
    <source>
        <dbReference type="ARBA" id="ARBA00022603"/>
    </source>
</evidence>
<dbReference type="PANTHER" id="PTHR14614">
    <property type="entry name" value="HEPATOCELLULAR CARCINOMA-ASSOCIATED ANTIGEN"/>
    <property type="match status" value="1"/>
</dbReference>
<dbReference type="eggNOG" id="KOG2920">
    <property type="taxonomic scope" value="Eukaryota"/>
</dbReference>
<evidence type="ECO:0000256" key="6">
    <source>
        <dbReference type="ARBA" id="ARBA00022679"/>
    </source>
</evidence>
<keyword evidence="8" id="KW-0539">Nucleus</keyword>
<evidence type="ECO:0000256" key="8">
    <source>
        <dbReference type="ARBA" id="ARBA00023242"/>
    </source>
</evidence>
<evidence type="ECO:0000256" key="1">
    <source>
        <dbReference type="ARBA" id="ARBA00004123"/>
    </source>
</evidence>
<accession>W4JRS4</accession>
<dbReference type="RefSeq" id="XP_009552031.1">
    <property type="nucleotide sequence ID" value="XM_009553736.1"/>
</dbReference>
<dbReference type="GO" id="GO:0005634">
    <property type="term" value="C:nucleus"/>
    <property type="evidence" value="ECO:0007669"/>
    <property type="project" value="UniProtKB-SubCell"/>
</dbReference>
<evidence type="ECO:0000256" key="9">
    <source>
        <dbReference type="ARBA" id="ARBA00038126"/>
    </source>
</evidence>
<dbReference type="GO" id="GO:0018064">
    <property type="term" value="F:protein-L-histidine N-tele-methyltransferase activity"/>
    <property type="evidence" value="ECO:0007669"/>
    <property type="project" value="UniProtKB-EC"/>
</dbReference>
<evidence type="ECO:0000256" key="2">
    <source>
        <dbReference type="ARBA" id="ARBA00004496"/>
    </source>
</evidence>
<gene>
    <name evidence="10" type="ORF">HETIRDRAFT_162541</name>
</gene>
<keyword evidence="11" id="KW-1185">Reference proteome</keyword>
<reference evidence="10 11" key="1">
    <citation type="journal article" date="2012" name="New Phytol.">
        <title>Insight into trade-off between wood decay and parasitism from the genome of a fungal forest pathogen.</title>
        <authorList>
            <person name="Olson A."/>
            <person name="Aerts A."/>
            <person name="Asiegbu F."/>
            <person name="Belbahri L."/>
            <person name="Bouzid O."/>
            <person name="Broberg A."/>
            <person name="Canback B."/>
            <person name="Coutinho P.M."/>
            <person name="Cullen D."/>
            <person name="Dalman K."/>
            <person name="Deflorio G."/>
            <person name="van Diepen L.T."/>
            <person name="Dunand C."/>
            <person name="Duplessis S."/>
            <person name="Durling M."/>
            <person name="Gonthier P."/>
            <person name="Grimwood J."/>
            <person name="Fossdal C.G."/>
            <person name="Hansson D."/>
            <person name="Henrissat B."/>
            <person name="Hietala A."/>
            <person name="Himmelstrand K."/>
            <person name="Hoffmeister D."/>
            <person name="Hogberg N."/>
            <person name="James T.Y."/>
            <person name="Karlsson M."/>
            <person name="Kohler A."/>
            <person name="Kues U."/>
            <person name="Lee Y.H."/>
            <person name="Lin Y.C."/>
            <person name="Lind M."/>
            <person name="Lindquist E."/>
            <person name="Lombard V."/>
            <person name="Lucas S."/>
            <person name="Lunden K."/>
            <person name="Morin E."/>
            <person name="Murat C."/>
            <person name="Park J."/>
            <person name="Raffaello T."/>
            <person name="Rouze P."/>
            <person name="Salamov A."/>
            <person name="Schmutz J."/>
            <person name="Solheim H."/>
            <person name="Stahlberg J."/>
            <person name="Velez H."/>
            <person name="de Vries R.P."/>
            <person name="Wiebenga A."/>
            <person name="Woodward S."/>
            <person name="Yakovlev I."/>
            <person name="Garbelotto M."/>
            <person name="Martin F."/>
            <person name="Grigoriev I.V."/>
            <person name="Stenlid J."/>
        </authorList>
    </citation>
    <scope>NUCLEOTIDE SEQUENCE [LARGE SCALE GENOMIC DNA]</scope>
    <source>
        <strain evidence="10 11">TC 32-1</strain>
    </source>
</reference>
<dbReference type="AlphaFoldDB" id="W4JRS4"/>
<comment type="subcellular location">
    <subcellularLocation>
        <location evidence="2">Cytoplasm</location>
    </subcellularLocation>
    <subcellularLocation>
        <location evidence="1">Nucleus</location>
    </subcellularLocation>
</comment>
<evidence type="ECO:0000256" key="4">
    <source>
        <dbReference type="ARBA" id="ARBA00022490"/>
    </source>
</evidence>
<dbReference type="STRING" id="747525.W4JRS4"/>
<sequence length="404" mass="44181">MANFTFDFDLADDLDDDFDLIPAPSQINSETKTEPALSHEAALFSEVSVSELLDAVPESISYSPLHIPIVSGRAPVALARRDLFDARLQVISQEGADDEDKTGALDFLAAPSDLVPGVYEGGLKTWECSVDLAECLEAQAAKEGEDWVKGKRVLELGCGTAVPTLVLLHQLFAALATSEEKASIETHIHLQDYNRSVLELVTLPNILLVWYMSPLSSAYRASQPDLPDDADPQTPGELSFPSEFKQAFLDTLSRHHIYLRFFSGSWDGLDVNVIWGSNPTPDPSSKGPWKTKYDVVLTSETIYRTDSLPALLRALRHASLGAPSLTEDATTELVEKTANISLCGDIEVSKTSLCLVAAKVLYFGVGGGVEAFVKAVEDQKLGTAETVWERKEGVGRRVMRILWR</sequence>
<dbReference type="HOGENOM" id="CLU_038704_1_1_1"/>
<dbReference type="EC" id="2.1.1.85" evidence="3"/>
<keyword evidence="5" id="KW-0489">Methyltransferase</keyword>
<organism evidence="10 11">
    <name type="scientific">Heterobasidion irregulare (strain TC 32-1)</name>
    <dbReference type="NCBI Taxonomy" id="747525"/>
    <lineage>
        <taxon>Eukaryota</taxon>
        <taxon>Fungi</taxon>
        <taxon>Dikarya</taxon>
        <taxon>Basidiomycota</taxon>
        <taxon>Agaricomycotina</taxon>
        <taxon>Agaricomycetes</taxon>
        <taxon>Russulales</taxon>
        <taxon>Bondarzewiaceae</taxon>
        <taxon>Heterobasidion</taxon>
        <taxon>Heterobasidion annosum species complex</taxon>
    </lineage>
</organism>
<dbReference type="EMBL" id="KI925465">
    <property type="protein sequence ID" value="ETW75775.1"/>
    <property type="molecule type" value="Genomic_DNA"/>
</dbReference>
<dbReference type="Gene3D" id="3.40.50.150">
    <property type="entry name" value="Vaccinia Virus protein VP39"/>
    <property type="match status" value="1"/>
</dbReference>
<keyword evidence="6" id="KW-0808">Transferase</keyword>
<dbReference type="InterPro" id="IPR019410">
    <property type="entry name" value="Methyltransf_16"/>
</dbReference>
<dbReference type="InterPro" id="IPR029063">
    <property type="entry name" value="SAM-dependent_MTases_sf"/>
</dbReference>
<dbReference type="Proteomes" id="UP000030671">
    <property type="component" value="Unassembled WGS sequence"/>
</dbReference>
<dbReference type="InParanoid" id="W4JRS4"/>
<dbReference type="FunCoup" id="W4JRS4">
    <property type="interactions" value="352"/>
</dbReference>
<evidence type="ECO:0000313" key="10">
    <source>
        <dbReference type="EMBL" id="ETW75775.1"/>
    </source>
</evidence>
<dbReference type="KEGG" id="hir:HETIRDRAFT_162541"/>
<comment type="similarity">
    <text evidence="9">Belongs to the methyltransferase superfamily. METTL18 family.</text>
</comment>
<keyword evidence="4" id="KW-0963">Cytoplasm</keyword>
<dbReference type="GO" id="GO:0032259">
    <property type="term" value="P:methylation"/>
    <property type="evidence" value="ECO:0007669"/>
    <property type="project" value="UniProtKB-KW"/>
</dbReference>
<dbReference type="PANTHER" id="PTHR14614:SF39">
    <property type="entry name" value="HISTIDINE PROTEIN METHYLTRANSFERASE 1 HOMOLOG"/>
    <property type="match status" value="1"/>
</dbReference>